<organism evidence="2 3">
    <name type="scientific">Exidia glandulosa HHB12029</name>
    <dbReference type="NCBI Taxonomy" id="1314781"/>
    <lineage>
        <taxon>Eukaryota</taxon>
        <taxon>Fungi</taxon>
        <taxon>Dikarya</taxon>
        <taxon>Basidiomycota</taxon>
        <taxon>Agaricomycotina</taxon>
        <taxon>Agaricomycetes</taxon>
        <taxon>Auriculariales</taxon>
        <taxon>Exidiaceae</taxon>
        <taxon>Exidia</taxon>
    </lineage>
</organism>
<dbReference type="EMBL" id="KV426104">
    <property type="protein sequence ID" value="KZV88278.1"/>
    <property type="molecule type" value="Genomic_DNA"/>
</dbReference>
<dbReference type="Gene3D" id="2.30.29.30">
    <property type="entry name" value="Pleckstrin-homology domain (PH domain)/Phosphotyrosine-binding domain (PTB)"/>
    <property type="match status" value="1"/>
</dbReference>
<evidence type="ECO:0000313" key="2">
    <source>
        <dbReference type="EMBL" id="KZV88278.1"/>
    </source>
</evidence>
<reference evidence="2 3" key="1">
    <citation type="journal article" date="2016" name="Mol. Biol. Evol.">
        <title>Comparative Genomics of Early-Diverging Mushroom-Forming Fungi Provides Insights into the Origins of Lignocellulose Decay Capabilities.</title>
        <authorList>
            <person name="Nagy L.G."/>
            <person name="Riley R."/>
            <person name="Tritt A."/>
            <person name="Adam C."/>
            <person name="Daum C."/>
            <person name="Floudas D."/>
            <person name="Sun H."/>
            <person name="Yadav J.S."/>
            <person name="Pangilinan J."/>
            <person name="Larsson K.H."/>
            <person name="Matsuura K."/>
            <person name="Barry K."/>
            <person name="Labutti K."/>
            <person name="Kuo R."/>
            <person name="Ohm R.A."/>
            <person name="Bhattacharya S.S."/>
            <person name="Shirouzu T."/>
            <person name="Yoshinaga Y."/>
            <person name="Martin F.M."/>
            <person name="Grigoriev I.V."/>
            <person name="Hibbett D.S."/>
        </authorList>
    </citation>
    <scope>NUCLEOTIDE SEQUENCE [LARGE SCALE GENOMIC DNA]</scope>
    <source>
        <strain evidence="2 3">HHB12029</strain>
    </source>
</reference>
<dbReference type="PANTHER" id="PTHR37283">
    <property type="entry name" value="PH DOMAIN-CONTAINING PROTEIN YHR131C"/>
    <property type="match status" value="1"/>
</dbReference>
<keyword evidence="3" id="KW-1185">Reference proteome</keyword>
<sequence>MQRPSPRSACESKARAALLAPHPLTRSTTSSTSSTESSASSTSCYYAPPPVQDAQRFLKPSALVRQYTLQGARCGLATGYDKRAHVIRIRAEGEQFLLELPDLQSVVYWIEAIQAAVDVSLDLDERPMPTGPTYPRHPADR</sequence>
<dbReference type="AlphaFoldDB" id="A0A165F333"/>
<feature type="region of interest" description="Disordered" evidence="1">
    <location>
        <begin position="1"/>
        <end position="45"/>
    </location>
</feature>
<accession>A0A165F333</accession>
<dbReference type="InterPro" id="IPR011993">
    <property type="entry name" value="PH-like_dom_sf"/>
</dbReference>
<name>A0A165F333_EXIGL</name>
<dbReference type="SUPFAM" id="SSF50729">
    <property type="entry name" value="PH domain-like"/>
    <property type="match status" value="1"/>
</dbReference>
<proteinExistence type="predicted"/>
<dbReference type="PANTHER" id="PTHR37283:SF1">
    <property type="entry name" value="PH DOMAIN-CONTAINING PROTEIN YHR131C"/>
    <property type="match status" value="1"/>
</dbReference>
<protein>
    <recommendedName>
        <fullName evidence="4">PH domain-containing protein</fullName>
    </recommendedName>
</protein>
<evidence type="ECO:0000256" key="1">
    <source>
        <dbReference type="SAM" id="MobiDB-lite"/>
    </source>
</evidence>
<feature type="compositionally biased region" description="Low complexity" evidence="1">
    <location>
        <begin position="25"/>
        <end position="43"/>
    </location>
</feature>
<dbReference type="InParanoid" id="A0A165F333"/>
<gene>
    <name evidence="2" type="ORF">EXIGLDRAFT_619686</name>
</gene>
<dbReference type="STRING" id="1314781.A0A165F333"/>
<evidence type="ECO:0000313" key="3">
    <source>
        <dbReference type="Proteomes" id="UP000077266"/>
    </source>
</evidence>
<dbReference type="OrthoDB" id="5865767at2759"/>
<dbReference type="Proteomes" id="UP000077266">
    <property type="component" value="Unassembled WGS sequence"/>
</dbReference>
<evidence type="ECO:0008006" key="4">
    <source>
        <dbReference type="Google" id="ProtNLM"/>
    </source>
</evidence>